<proteinExistence type="predicted"/>
<evidence type="ECO:0000256" key="1">
    <source>
        <dbReference type="SAM" id="Phobius"/>
    </source>
</evidence>
<name>A0A5C8URM1_9MICO</name>
<evidence type="ECO:0000313" key="2">
    <source>
        <dbReference type="EMBL" id="TXN31155.1"/>
    </source>
</evidence>
<organism evidence="2 3">
    <name type="scientific">Lacisediminihabitans profunda</name>
    <dbReference type="NCBI Taxonomy" id="2594790"/>
    <lineage>
        <taxon>Bacteria</taxon>
        <taxon>Bacillati</taxon>
        <taxon>Actinomycetota</taxon>
        <taxon>Actinomycetes</taxon>
        <taxon>Micrococcales</taxon>
        <taxon>Microbacteriaceae</taxon>
        <taxon>Lacisediminihabitans</taxon>
    </lineage>
</organism>
<evidence type="ECO:0000313" key="3">
    <source>
        <dbReference type="Proteomes" id="UP000321379"/>
    </source>
</evidence>
<gene>
    <name evidence="2" type="ORF">FVP33_06085</name>
</gene>
<keyword evidence="3" id="KW-1185">Reference proteome</keyword>
<dbReference type="Pfam" id="PF14155">
    <property type="entry name" value="DUF4307"/>
    <property type="match status" value="1"/>
</dbReference>
<protein>
    <submittedName>
        <fullName evidence="2">DUF4307 domain-containing protein</fullName>
    </submittedName>
</protein>
<dbReference type="Proteomes" id="UP000321379">
    <property type="component" value="Unassembled WGS sequence"/>
</dbReference>
<sequence>MTAIGRTGHADDNDLAERYGRTPSIKRRNRRLYTALAVLVGIVVVAWVIWAGLDQAGGSIEAQDTSHRILDDKTVSISFLVSMPIGSTARCALQVQNDAHGIVGWKIVKIPASKLYTTGHTETVRTAEQAVTGLIYRCWLT</sequence>
<comment type="caution">
    <text evidence="2">The sequence shown here is derived from an EMBL/GenBank/DDBJ whole genome shotgun (WGS) entry which is preliminary data.</text>
</comment>
<keyword evidence="1" id="KW-1133">Transmembrane helix</keyword>
<accession>A0A5C8URM1</accession>
<reference evidence="2 3" key="1">
    <citation type="submission" date="2019-08" db="EMBL/GenBank/DDBJ databases">
        <title>Bacterial whole genome sequence for Glaciihabitans sp. CHu50b-6-2.</title>
        <authorList>
            <person name="Jin L."/>
        </authorList>
    </citation>
    <scope>NUCLEOTIDE SEQUENCE [LARGE SCALE GENOMIC DNA]</scope>
    <source>
        <strain evidence="2 3">CHu50b-6-2</strain>
    </source>
</reference>
<keyword evidence="1" id="KW-0812">Transmembrane</keyword>
<feature type="transmembrane region" description="Helical" evidence="1">
    <location>
        <begin position="32"/>
        <end position="53"/>
    </location>
</feature>
<dbReference type="RefSeq" id="WP_147782741.1">
    <property type="nucleotide sequence ID" value="NZ_VRMG01000005.1"/>
</dbReference>
<dbReference type="AlphaFoldDB" id="A0A5C8URM1"/>
<dbReference type="EMBL" id="VRMG01000005">
    <property type="protein sequence ID" value="TXN31155.1"/>
    <property type="molecule type" value="Genomic_DNA"/>
</dbReference>
<dbReference type="InterPro" id="IPR025443">
    <property type="entry name" value="DUF4307"/>
</dbReference>
<keyword evidence="1" id="KW-0472">Membrane</keyword>